<dbReference type="SUPFAM" id="SSF50182">
    <property type="entry name" value="Sm-like ribonucleoproteins"/>
    <property type="match status" value="1"/>
</dbReference>
<dbReference type="GO" id="GO:0006417">
    <property type="term" value="P:regulation of translation"/>
    <property type="evidence" value="ECO:0007669"/>
    <property type="project" value="UniProtKB-KW"/>
</dbReference>
<dbReference type="GO" id="GO:0003729">
    <property type="term" value="F:mRNA binding"/>
    <property type="evidence" value="ECO:0007669"/>
    <property type="project" value="TreeGrafter"/>
</dbReference>
<evidence type="ECO:0000313" key="9">
    <source>
        <dbReference type="Ensembl" id="ENSCHIP00000026268.1"/>
    </source>
</evidence>
<dbReference type="InterPro" id="IPR025609">
    <property type="entry name" value="Lsm14-like_N"/>
</dbReference>
<dbReference type="SMART" id="SM01199">
    <property type="entry name" value="FDF"/>
    <property type="match status" value="1"/>
</dbReference>
<accession>A0A452FPN2</accession>
<feature type="compositionally biased region" description="Basic and acidic residues" evidence="6">
    <location>
        <begin position="258"/>
        <end position="267"/>
    </location>
</feature>
<reference evidence="9" key="3">
    <citation type="submission" date="2025-09" db="UniProtKB">
        <authorList>
            <consortium name="Ensembl"/>
        </authorList>
    </citation>
    <scope>IDENTIFICATION</scope>
</reference>
<feature type="region of interest" description="Disordered" evidence="6">
    <location>
        <begin position="188"/>
        <end position="219"/>
    </location>
</feature>
<dbReference type="PROSITE" id="PS51512">
    <property type="entry name" value="DFDF"/>
    <property type="match status" value="1"/>
</dbReference>
<keyword evidence="2" id="KW-0217">Developmental protein</keyword>
<proteinExistence type="inferred from homology"/>
<dbReference type="Pfam" id="PF09532">
    <property type="entry name" value="FDF"/>
    <property type="match status" value="1"/>
</dbReference>
<evidence type="ECO:0000256" key="2">
    <source>
        <dbReference type="ARBA" id="ARBA00022473"/>
    </source>
</evidence>
<dbReference type="STRING" id="9925.ENSCHIP00000026268"/>
<dbReference type="PANTHER" id="PTHR13586">
    <property type="entry name" value="SCD6 PROTEIN-RELATED"/>
    <property type="match status" value="1"/>
</dbReference>
<dbReference type="AlphaFoldDB" id="A0A452FPN2"/>
<evidence type="ECO:0000256" key="1">
    <source>
        <dbReference type="ARBA" id="ARBA00010415"/>
    </source>
</evidence>
<evidence type="ECO:0000256" key="6">
    <source>
        <dbReference type="SAM" id="MobiDB-lite"/>
    </source>
</evidence>
<dbReference type="PROSITE" id="PS51513">
    <property type="entry name" value="FFD"/>
    <property type="match status" value="1"/>
</dbReference>
<evidence type="ECO:0000313" key="10">
    <source>
        <dbReference type="Proteomes" id="UP000291000"/>
    </source>
</evidence>
<dbReference type="InterPro" id="IPR025762">
    <property type="entry name" value="DFDF"/>
</dbReference>
<organism evidence="9 10">
    <name type="scientific">Capra hircus</name>
    <name type="common">Goat</name>
    <dbReference type="NCBI Taxonomy" id="9925"/>
    <lineage>
        <taxon>Eukaryota</taxon>
        <taxon>Metazoa</taxon>
        <taxon>Chordata</taxon>
        <taxon>Craniata</taxon>
        <taxon>Vertebrata</taxon>
        <taxon>Euteleostomi</taxon>
        <taxon>Mammalia</taxon>
        <taxon>Eutheria</taxon>
        <taxon>Laurasiatheria</taxon>
        <taxon>Artiodactyla</taxon>
        <taxon>Ruminantia</taxon>
        <taxon>Pecora</taxon>
        <taxon>Bovidae</taxon>
        <taxon>Caprinae</taxon>
        <taxon>Capra</taxon>
    </lineage>
</organism>
<dbReference type="InterPro" id="IPR010920">
    <property type="entry name" value="LSM_dom_sf"/>
</dbReference>
<feature type="region of interest" description="Disordered" evidence="6">
    <location>
        <begin position="258"/>
        <end position="282"/>
    </location>
</feature>
<dbReference type="Gene3D" id="2.30.30.100">
    <property type="match status" value="1"/>
</dbReference>
<feature type="short sequence motif" description="FFD box" evidence="5">
    <location>
        <begin position="286"/>
        <end position="302"/>
    </location>
</feature>
<evidence type="ECO:0000259" key="8">
    <source>
        <dbReference type="PROSITE" id="PS51513"/>
    </source>
</evidence>
<dbReference type="InterPro" id="IPR019050">
    <property type="entry name" value="FDF_dom"/>
</dbReference>
<dbReference type="Pfam" id="PF12701">
    <property type="entry name" value="LSM14"/>
    <property type="match status" value="1"/>
</dbReference>
<feature type="domain" description="FFD box profile" evidence="8">
    <location>
        <begin position="286"/>
        <end position="302"/>
    </location>
</feature>
<evidence type="ECO:0008006" key="11">
    <source>
        <dbReference type="Google" id="ProtNLM"/>
    </source>
</evidence>
<dbReference type="PANTHER" id="PTHR13586:SF1">
    <property type="entry name" value="PROTEIN LSM14 HOMOLOG B"/>
    <property type="match status" value="1"/>
</dbReference>
<evidence type="ECO:0000256" key="3">
    <source>
        <dbReference type="ARBA" id="ARBA00022845"/>
    </source>
</evidence>
<dbReference type="SMART" id="SM01271">
    <property type="entry name" value="LSM14"/>
    <property type="match status" value="1"/>
</dbReference>
<sequence>GHPEPGQQDQVISKAQILYKGVLYTIDWDNATVALAKVRSFGTEDCPTDRPEIYQYIIFRGSDVKDITVCEPPKAQHTLPQDPAVLRSSLGLGWAPPSRCLTASSEGSHPTASWWAAPCLASSMLASLGLGARFPSVSVGKSPMVEQAVQTGSLDNLNSRKLLPGEGTMGMQLISKAATDIARRQLCKLNENRRPQRRRSGNRRTRNHSRGQSCPTNIKENTIKFEGDFDFERANAQFSREELDKEFKKKLNFQDDKAEKGEEKDLDVVTQSEEATAEEDHLGPQCYYNTSKSFFDNISSEPKTSSRWMMWAEERKLNTETFRVSGRFLQSCSFWGGFRGGRDNGATHCNPTSHRAGTGTV</sequence>
<reference evidence="9" key="2">
    <citation type="submission" date="2025-08" db="UniProtKB">
        <authorList>
            <consortium name="Ensembl"/>
        </authorList>
    </citation>
    <scope>IDENTIFICATION</scope>
</reference>
<feature type="domain" description="DFDF" evidence="7">
    <location>
        <begin position="217"/>
        <end position="253"/>
    </location>
</feature>
<dbReference type="EMBL" id="LWLT01000025">
    <property type="status" value="NOT_ANNOTATED_CDS"/>
    <property type="molecule type" value="Genomic_DNA"/>
</dbReference>
<name>A0A452FPN2_CAPHI</name>
<dbReference type="Proteomes" id="UP000291000">
    <property type="component" value="Chromosome 26"/>
</dbReference>
<dbReference type="OMA" id="RDNGATH"/>
<dbReference type="GeneTree" id="ENSGT00940000156010"/>
<feature type="compositionally biased region" description="Basic residues" evidence="6">
    <location>
        <begin position="195"/>
        <end position="209"/>
    </location>
</feature>
<dbReference type="Ensembl" id="ENSCHIT00000034131.1">
    <property type="protein sequence ID" value="ENSCHIP00000026268.1"/>
    <property type="gene ID" value="ENSCHIG00000022681.1"/>
</dbReference>
<keyword evidence="3" id="KW-0810">Translation regulation</keyword>
<reference evidence="9 10" key="1">
    <citation type="submission" date="2016-04" db="EMBL/GenBank/DDBJ databases">
        <title>Polished mammalian reference genomes with single-molecule sequencing and chromosome conformation capture applied to the Capra hircus genome.</title>
        <authorList>
            <person name="Bickhart D.M."/>
            <person name="Koren S."/>
            <person name="Rosen B."/>
            <person name="Hastie A."/>
            <person name="Liachko I."/>
            <person name="Sullivan S.T."/>
            <person name="Burton J."/>
            <person name="Sayre B.L."/>
            <person name="Huson H.J."/>
            <person name="Lee J."/>
            <person name="Lam E."/>
            <person name="Kelley C.M."/>
            <person name="Hutchison J.L."/>
            <person name="Zhou Y."/>
            <person name="Sun J."/>
            <person name="Crisa A."/>
            <person name="Schwartz J.C."/>
            <person name="Hammond J.A."/>
            <person name="Schroeder S.G."/>
            <person name="Liu G.E."/>
            <person name="Dunham M."/>
            <person name="Shendure J."/>
            <person name="Sonstegard T.S."/>
            <person name="Phillippy A.M."/>
            <person name="Van Tassell C.P."/>
            <person name="Smith T.P."/>
        </authorList>
    </citation>
    <scope>NUCLEOTIDE SEQUENCE [LARGE SCALE GENOMIC DNA]</scope>
</reference>
<protein>
    <recommendedName>
        <fullName evidence="11">DFDF domain-containing protein</fullName>
    </recommendedName>
</protein>
<keyword evidence="4" id="KW-0687">Ribonucleoprotein</keyword>
<evidence type="ECO:0000256" key="4">
    <source>
        <dbReference type="ARBA" id="ARBA00023274"/>
    </source>
</evidence>
<keyword evidence="10" id="KW-1185">Reference proteome</keyword>
<evidence type="ECO:0000256" key="5">
    <source>
        <dbReference type="PROSITE-ProRule" id="PRU00846"/>
    </source>
</evidence>
<comment type="similarity">
    <text evidence="1">Belongs to the LSM14 family.</text>
</comment>
<dbReference type="InterPro" id="IPR025761">
    <property type="entry name" value="FFD_box"/>
</dbReference>
<evidence type="ECO:0000259" key="7">
    <source>
        <dbReference type="PROSITE" id="PS51512"/>
    </source>
</evidence>
<dbReference type="GO" id="GO:1990904">
    <property type="term" value="C:ribonucleoprotein complex"/>
    <property type="evidence" value="ECO:0007669"/>
    <property type="project" value="UniProtKB-KW"/>
</dbReference>